<feature type="repeat" description="WD" evidence="1">
    <location>
        <begin position="290"/>
        <end position="323"/>
    </location>
</feature>
<dbReference type="RefSeq" id="WP_277898476.1">
    <property type="nucleotide sequence ID" value="NZ_JAPMUA010000001.1"/>
</dbReference>
<reference evidence="2" key="1">
    <citation type="submission" date="2022-11" db="EMBL/GenBank/DDBJ databases">
        <title>High-quality draft genome sequence of Galbibacter sp. strain CMA-7.</title>
        <authorList>
            <person name="Wei L."/>
            <person name="Dong C."/>
            <person name="Shao Z."/>
        </authorList>
    </citation>
    <scope>NUCLEOTIDE SEQUENCE</scope>
    <source>
        <strain evidence="2">CMA-7</strain>
    </source>
</reference>
<evidence type="ECO:0000256" key="1">
    <source>
        <dbReference type="PROSITE-ProRule" id="PRU00221"/>
    </source>
</evidence>
<comment type="caution">
    <text evidence="2">The sequence shown here is derived from an EMBL/GenBank/DDBJ whole genome shotgun (WGS) entry which is preliminary data.</text>
</comment>
<proteinExistence type="predicted"/>
<gene>
    <name evidence="2" type="ORF">OSR52_02475</name>
</gene>
<protein>
    <submittedName>
        <fullName evidence="2">WD40 repeat domain-containing protein</fullName>
    </submittedName>
</protein>
<evidence type="ECO:0000313" key="3">
    <source>
        <dbReference type="Proteomes" id="UP001153642"/>
    </source>
</evidence>
<dbReference type="EMBL" id="JAPMUA010000001">
    <property type="protein sequence ID" value="MDG3584718.1"/>
    <property type="molecule type" value="Genomic_DNA"/>
</dbReference>
<dbReference type="Gene3D" id="2.130.10.10">
    <property type="entry name" value="YVTN repeat-like/Quinoprotein amine dehydrogenase"/>
    <property type="match status" value="2"/>
</dbReference>
<keyword evidence="3" id="KW-1185">Reference proteome</keyword>
<dbReference type="SUPFAM" id="SSF50998">
    <property type="entry name" value="Quinoprotein alcohol dehydrogenase-like"/>
    <property type="match status" value="1"/>
</dbReference>
<keyword evidence="1" id="KW-0853">WD repeat</keyword>
<dbReference type="PROSITE" id="PS50082">
    <property type="entry name" value="WD_REPEATS_2"/>
    <property type="match status" value="1"/>
</dbReference>
<name>A0ABT6FN70_9FLAO</name>
<sequence>MKFYKIATLVFLSLLFTNCKQRITIKKSKFTGINPVSYTDVVFTSSRDTVFVSTYDGKIYELINQKNNRKQIAAIDDEIYNMAYNAEKNEVYAATLHLGIVVINTLSGALIKKIPLKASWAYQLCYNQKNGILATFDFKGNHYIWDTENDFKQLDTPAELKQMRPKHITDNGDIYFDGRMNKILVWNYKTNEIKQHTIKGKLADVDSEANFLLIDGKEFGYYNTASDSLYYSKKHPDWPIYLADKDTTVNVPLNLEVITGLMTKGHLYTYGLDKSIRKWNKPSGAIVETYSKHRATPSAMDITQDRSQLVTVDLKGGIEFWDL</sequence>
<dbReference type="InterPro" id="IPR011047">
    <property type="entry name" value="Quinoprotein_ADH-like_sf"/>
</dbReference>
<dbReference type="PROSITE" id="PS50294">
    <property type="entry name" value="WD_REPEATS_REGION"/>
    <property type="match status" value="1"/>
</dbReference>
<organism evidence="2 3">
    <name type="scientific">Galbibacter pacificus</name>
    <dbReference type="NCBI Taxonomy" id="2996052"/>
    <lineage>
        <taxon>Bacteria</taxon>
        <taxon>Pseudomonadati</taxon>
        <taxon>Bacteroidota</taxon>
        <taxon>Flavobacteriia</taxon>
        <taxon>Flavobacteriales</taxon>
        <taxon>Flavobacteriaceae</taxon>
        <taxon>Galbibacter</taxon>
    </lineage>
</organism>
<dbReference type="Proteomes" id="UP001153642">
    <property type="component" value="Unassembled WGS sequence"/>
</dbReference>
<accession>A0ABT6FN70</accession>
<dbReference type="InterPro" id="IPR001680">
    <property type="entry name" value="WD40_rpt"/>
</dbReference>
<evidence type="ECO:0000313" key="2">
    <source>
        <dbReference type="EMBL" id="MDG3584718.1"/>
    </source>
</evidence>
<dbReference type="InterPro" id="IPR015943">
    <property type="entry name" value="WD40/YVTN_repeat-like_dom_sf"/>
</dbReference>